<dbReference type="InterPro" id="IPR005821">
    <property type="entry name" value="Ion_trans_dom"/>
</dbReference>
<keyword evidence="13" id="KW-0040">ANK repeat</keyword>
<evidence type="ECO:0000256" key="11">
    <source>
        <dbReference type="ARBA" id="ARBA00023136"/>
    </source>
</evidence>
<comment type="caution">
    <text evidence="14">Lacks conserved residue(s) required for the propagation of feature annotation.</text>
</comment>
<evidence type="ECO:0000256" key="9">
    <source>
        <dbReference type="ARBA" id="ARBA00022989"/>
    </source>
</evidence>
<dbReference type="InterPro" id="IPR036770">
    <property type="entry name" value="Ankyrin_rpt-contain_sf"/>
</dbReference>
<evidence type="ECO:0000256" key="1">
    <source>
        <dbReference type="ARBA" id="ARBA00004141"/>
    </source>
</evidence>
<dbReference type="PANTHER" id="PTHR45743">
    <property type="entry name" value="POTASSIUM CHANNEL AKT1"/>
    <property type="match status" value="1"/>
</dbReference>
<evidence type="ECO:0000256" key="8">
    <source>
        <dbReference type="ARBA" id="ARBA00022958"/>
    </source>
</evidence>
<dbReference type="AlphaFoldDB" id="A0AAW2MJV2"/>
<sequence>MRRRGSENVRSIREMEGDLERLSSKSSHIFSTSILPPLGAPSNRKLKLRPFTVSPFDSRYRAWGTFLVILVFYTAWVSPIEFGFLRGPKGPLTITDNIVNGFFAIDIVLTFFVAFLDKSTYLLVDDRKLIALRYAKRGLVLDVISTVPSELARKLLPAHLEAYGYFSMLRLWRIKRVSAMFQRYKDPKQTWIGLSVENFHEMPLWNKYVTSIYWSIVTLTTIGYGNMTNLIVETTFKTRKFRETINAASGFAKRNQLPARLQDQMIAHMTLKYRTDSEGLEQQETLDALPKAIRSSISHFLFYSLIDKVYLFRGVSNDLLFQLVSEMRPEYFPPKEDIILQNEAPTDLYILVNGAVDLISLRDGMERVVGELKTGDVCGEVGVLCYRPQIFTVRTKRLSQLLRLNRTALMNILQANIGDGTIIMNNLLEHLKEDHDPLMHEILAYTEHMLAHGRMDMPLSLCFAAARGDDLLLHHFVEARLGSKRAGQQRTKFFASCSSERVFRMCASTSGLRSKPQQKSRAKQHRTTQGNHQIRGDVTLPNFSGTTALHTAISEENVEIVKFFMEQGADIDKPDAHGWTPRALADHQGHEEIKALFETKQKSKDHVRHQENEQAPYFKLKKYSSEPAIPPANKSLPSTDLSSSNERLKRKPSNFQNSLAEIITASHKQNIEGGKAMARSSLAPGTGKNCARVTLSCPERGDRIGRLVFLPGSLEELLDLGYQKFGIRLTKT</sequence>
<dbReference type="PANTHER" id="PTHR45743:SF2">
    <property type="entry name" value="POTASSIUM CHANNEL AKT1"/>
    <property type="match status" value="1"/>
</dbReference>
<evidence type="ECO:0000256" key="4">
    <source>
        <dbReference type="ARBA" id="ARBA00022538"/>
    </source>
</evidence>
<gene>
    <name evidence="18" type="ORF">Sangu_1627700</name>
</gene>
<protein>
    <recommendedName>
        <fullName evidence="14">Potassium channel</fullName>
    </recommendedName>
</protein>
<dbReference type="InterPro" id="IPR000595">
    <property type="entry name" value="cNMP-bd_dom"/>
</dbReference>
<dbReference type="Pfam" id="PF00520">
    <property type="entry name" value="Ion_trans"/>
    <property type="match status" value="1"/>
</dbReference>
<comment type="similarity">
    <text evidence="2 14">Belongs to the potassium channel family. Plant (TC 1.A.1.4) subfamily.</text>
</comment>
<keyword evidence="12 14" id="KW-0407">Ion channel</keyword>
<feature type="region of interest" description="Disordered" evidence="15">
    <location>
        <begin position="626"/>
        <end position="654"/>
    </location>
</feature>
<dbReference type="Gene3D" id="2.60.120.10">
    <property type="entry name" value="Jelly Rolls"/>
    <property type="match status" value="1"/>
</dbReference>
<dbReference type="SUPFAM" id="SSF48403">
    <property type="entry name" value="Ankyrin repeat"/>
    <property type="match status" value="1"/>
</dbReference>
<dbReference type="PROSITE" id="PS50088">
    <property type="entry name" value="ANK_REPEAT"/>
    <property type="match status" value="1"/>
</dbReference>
<dbReference type="SUPFAM" id="SSF81324">
    <property type="entry name" value="Voltage-gated potassium channels"/>
    <property type="match status" value="1"/>
</dbReference>
<comment type="caution">
    <text evidence="18">The sequence shown here is derived from an EMBL/GenBank/DDBJ whole genome shotgun (WGS) entry which is preliminary data.</text>
</comment>
<dbReference type="InterPro" id="IPR018490">
    <property type="entry name" value="cNMP-bd_dom_sf"/>
</dbReference>
<feature type="domain" description="Cyclic nucleotide-binding" evidence="16">
    <location>
        <begin position="311"/>
        <end position="413"/>
    </location>
</feature>
<dbReference type="Gene3D" id="1.10.287.70">
    <property type="match status" value="2"/>
</dbReference>
<keyword evidence="8 14" id="KW-0630">Potassium</keyword>
<comment type="domain">
    <text evidence="14">The segment S4 is probably the voltage-sensor and is characterized by a series of positively charged amino acids. The pore-forming region H5 is enclosed by the transmembrane segments S5 and S6 in the Shaker-type (1P/6TM) and contains the GYGD signature motif which seems to be involved in potassium selectivity.</text>
</comment>
<comment type="subunit">
    <text evidence="14">The potassium channel is composed of a homo- or heterotetrameric complex of pore-forming subunits.</text>
</comment>
<dbReference type="Gene3D" id="1.25.40.20">
    <property type="entry name" value="Ankyrin repeat-containing domain"/>
    <property type="match status" value="1"/>
</dbReference>
<feature type="compositionally biased region" description="Polar residues" evidence="15">
    <location>
        <begin position="635"/>
        <end position="645"/>
    </location>
</feature>
<dbReference type="InterPro" id="IPR002110">
    <property type="entry name" value="Ankyrin_rpt"/>
</dbReference>
<dbReference type="Pfam" id="PF11834">
    <property type="entry name" value="KHA"/>
    <property type="match status" value="1"/>
</dbReference>
<keyword evidence="11 14" id="KW-0472">Membrane</keyword>
<reference evidence="18" key="2">
    <citation type="journal article" date="2024" name="Plant">
        <title>Genomic evolution and insights into agronomic trait innovations of Sesamum species.</title>
        <authorList>
            <person name="Miao H."/>
            <person name="Wang L."/>
            <person name="Qu L."/>
            <person name="Liu H."/>
            <person name="Sun Y."/>
            <person name="Le M."/>
            <person name="Wang Q."/>
            <person name="Wei S."/>
            <person name="Zheng Y."/>
            <person name="Lin W."/>
            <person name="Duan Y."/>
            <person name="Cao H."/>
            <person name="Xiong S."/>
            <person name="Wang X."/>
            <person name="Wei L."/>
            <person name="Li C."/>
            <person name="Ma Q."/>
            <person name="Ju M."/>
            <person name="Zhao R."/>
            <person name="Li G."/>
            <person name="Mu C."/>
            <person name="Tian Q."/>
            <person name="Mei H."/>
            <person name="Zhang T."/>
            <person name="Gao T."/>
            <person name="Zhang H."/>
        </authorList>
    </citation>
    <scope>NUCLEOTIDE SEQUENCE</scope>
    <source>
        <strain evidence="18">G01</strain>
    </source>
</reference>
<evidence type="ECO:0000256" key="7">
    <source>
        <dbReference type="ARBA" id="ARBA00022882"/>
    </source>
</evidence>
<dbReference type="GO" id="GO:0034702">
    <property type="term" value="C:monoatomic ion channel complex"/>
    <property type="evidence" value="ECO:0007669"/>
    <property type="project" value="UniProtKB-KW"/>
</dbReference>
<comment type="function">
    <text evidence="14">Potassium channel.</text>
</comment>
<feature type="transmembrane region" description="Helical" evidence="14">
    <location>
        <begin position="62"/>
        <end position="85"/>
    </location>
</feature>
<evidence type="ECO:0000313" key="18">
    <source>
        <dbReference type="EMBL" id="KAL0330822.1"/>
    </source>
</evidence>
<organism evidence="18">
    <name type="scientific">Sesamum angustifolium</name>
    <dbReference type="NCBI Taxonomy" id="2727405"/>
    <lineage>
        <taxon>Eukaryota</taxon>
        <taxon>Viridiplantae</taxon>
        <taxon>Streptophyta</taxon>
        <taxon>Embryophyta</taxon>
        <taxon>Tracheophyta</taxon>
        <taxon>Spermatophyta</taxon>
        <taxon>Magnoliopsida</taxon>
        <taxon>eudicotyledons</taxon>
        <taxon>Gunneridae</taxon>
        <taxon>Pentapetalae</taxon>
        <taxon>asterids</taxon>
        <taxon>lamiids</taxon>
        <taxon>Lamiales</taxon>
        <taxon>Pedaliaceae</taxon>
        <taxon>Sesamum</taxon>
    </lineage>
</organism>
<feature type="domain" description="KHA" evidence="17">
    <location>
        <begin position="692"/>
        <end position="732"/>
    </location>
</feature>
<name>A0AAW2MJV2_9LAMI</name>
<feature type="compositionally biased region" description="Basic residues" evidence="15">
    <location>
        <begin position="516"/>
        <end position="526"/>
    </location>
</feature>
<keyword evidence="4 14" id="KW-0633">Potassium transport</keyword>
<dbReference type="PROSITE" id="PS51490">
    <property type="entry name" value="KHA"/>
    <property type="match status" value="1"/>
</dbReference>
<evidence type="ECO:0000256" key="2">
    <source>
        <dbReference type="ARBA" id="ARBA00007929"/>
    </source>
</evidence>
<proteinExistence type="inferred from homology"/>
<feature type="transmembrane region" description="Helical" evidence="14">
    <location>
        <begin position="212"/>
        <end position="232"/>
    </location>
</feature>
<dbReference type="InterPro" id="IPR014710">
    <property type="entry name" value="RmlC-like_jellyroll"/>
</dbReference>
<dbReference type="SMART" id="SM00248">
    <property type="entry name" value="ANK"/>
    <property type="match status" value="1"/>
</dbReference>
<keyword evidence="6 14" id="KW-0631">Potassium channel</keyword>
<dbReference type="InterPro" id="IPR045319">
    <property type="entry name" value="KAT/AKT"/>
</dbReference>
<evidence type="ECO:0000259" key="16">
    <source>
        <dbReference type="PROSITE" id="PS50042"/>
    </source>
</evidence>
<dbReference type="GO" id="GO:0005249">
    <property type="term" value="F:voltage-gated potassium channel activity"/>
    <property type="evidence" value="ECO:0007669"/>
    <property type="project" value="UniProtKB-UniRule"/>
</dbReference>
<feature type="repeat" description="ANK" evidence="13">
    <location>
        <begin position="544"/>
        <end position="576"/>
    </location>
</feature>
<dbReference type="Pfam" id="PF00027">
    <property type="entry name" value="cNMP_binding"/>
    <property type="match status" value="1"/>
</dbReference>
<dbReference type="FunFam" id="2.60.120.10:FF:000074">
    <property type="entry name" value="Potassium channel KAT2"/>
    <property type="match status" value="1"/>
</dbReference>
<keyword evidence="5 14" id="KW-0812">Transmembrane</keyword>
<keyword evidence="7 14" id="KW-0851">Voltage-gated channel</keyword>
<comment type="domain">
    <text evidence="14">The KHA domain (rich in hydrophobic and acidic residues) present in the C-terminal part is likely to be important for tetramerization.</text>
</comment>
<reference evidence="18" key="1">
    <citation type="submission" date="2020-06" db="EMBL/GenBank/DDBJ databases">
        <authorList>
            <person name="Li T."/>
            <person name="Hu X."/>
            <person name="Zhang T."/>
            <person name="Song X."/>
            <person name="Zhang H."/>
            <person name="Dai N."/>
            <person name="Sheng W."/>
            <person name="Hou X."/>
            <person name="Wei L."/>
        </authorList>
    </citation>
    <scope>NUCLEOTIDE SEQUENCE</scope>
    <source>
        <strain evidence="18">G01</strain>
        <tissue evidence="18">Leaf</tissue>
    </source>
</reference>
<evidence type="ECO:0000256" key="13">
    <source>
        <dbReference type="PROSITE-ProRule" id="PRU00023"/>
    </source>
</evidence>
<keyword evidence="10 14" id="KW-0406">Ion transport</keyword>
<evidence type="ECO:0000256" key="10">
    <source>
        <dbReference type="ARBA" id="ARBA00023065"/>
    </source>
</evidence>
<evidence type="ECO:0000256" key="6">
    <source>
        <dbReference type="ARBA" id="ARBA00022826"/>
    </source>
</evidence>
<evidence type="ECO:0000256" key="14">
    <source>
        <dbReference type="RuleBase" id="RU369015"/>
    </source>
</evidence>
<dbReference type="Pfam" id="PF12796">
    <property type="entry name" value="Ank_2"/>
    <property type="match status" value="1"/>
</dbReference>
<feature type="transmembrane region" description="Helical" evidence="14">
    <location>
        <begin position="97"/>
        <end position="116"/>
    </location>
</feature>
<keyword evidence="9 14" id="KW-1133">Transmembrane helix</keyword>
<dbReference type="SMART" id="SM00100">
    <property type="entry name" value="cNMP"/>
    <property type="match status" value="1"/>
</dbReference>
<dbReference type="SUPFAM" id="SSF51206">
    <property type="entry name" value="cAMP-binding domain-like"/>
    <property type="match status" value="1"/>
</dbReference>
<evidence type="ECO:0000256" key="5">
    <source>
        <dbReference type="ARBA" id="ARBA00022692"/>
    </source>
</evidence>
<dbReference type="Gene3D" id="1.10.287.630">
    <property type="entry name" value="Helix hairpin bin"/>
    <property type="match status" value="1"/>
</dbReference>
<feature type="region of interest" description="Disordered" evidence="15">
    <location>
        <begin position="509"/>
        <end position="539"/>
    </location>
</feature>
<dbReference type="CDD" id="cd00038">
    <property type="entry name" value="CAP_ED"/>
    <property type="match status" value="1"/>
</dbReference>
<evidence type="ECO:0000256" key="3">
    <source>
        <dbReference type="ARBA" id="ARBA00022448"/>
    </source>
</evidence>
<evidence type="ECO:0000256" key="12">
    <source>
        <dbReference type="ARBA" id="ARBA00023303"/>
    </source>
</evidence>
<dbReference type="InterPro" id="IPR021789">
    <property type="entry name" value="KHA_dom"/>
</dbReference>
<evidence type="ECO:0000256" key="15">
    <source>
        <dbReference type="SAM" id="MobiDB-lite"/>
    </source>
</evidence>
<dbReference type="Pfam" id="PF07885">
    <property type="entry name" value="Ion_trans_2"/>
    <property type="match status" value="1"/>
</dbReference>
<dbReference type="PROSITE" id="PS50042">
    <property type="entry name" value="CNMP_BINDING_3"/>
    <property type="match status" value="1"/>
</dbReference>
<comment type="subcellular location">
    <subcellularLocation>
        <location evidence="1 14">Membrane</location>
        <topology evidence="1 14">Multi-pass membrane protein</topology>
    </subcellularLocation>
</comment>
<dbReference type="InterPro" id="IPR013099">
    <property type="entry name" value="K_chnl_dom"/>
</dbReference>
<accession>A0AAW2MJV2</accession>
<dbReference type="EMBL" id="JACGWK010000010">
    <property type="protein sequence ID" value="KAL0330822.1"/>
    <property type="molecule type" value="Genomic_DNA"/>
</dbReference>
<keyword evidence="3 14" id="KW-0813">Transport</keyword>
<dbReference type="PROSITE" id="PS50297">
    <property type="entry name" value="ANK_REP_REGION"/>
    <property type="match status" value="1"/>
</dbReference>
<evidence type="ECO:0000259" key="17">
    <source>
        <dbReference type="PROSITE" id="PS51490"/>
    </source>
</evidence>